<keyword evidence="5" id="KW-0804">Transcription</keyword>
<dbReference type="InterPro" id="IPR001867">
    <property type="entry name" value="OmpR/PhoB-type_DNA-bd"/>
</dbReference>
<feature type="domain" description="OmpR/PhoB-type" evidence="9">
    <location>
        <begin position="123"/>
        <end position="218"/>
    </location>
</feature>
<dbReference type="AlphaFoldDB" id="A0A366LVQ3"/>
<dbReference type="SUPFAM" id="SSF46894">
    <property type="entry name" value="C-terminal effector domain of the bipartite response regulators"/>
    <property type="match status" value="1"/>
</dbReference>
<evidence type="ECO:0000259" key="9">
    <source>
        <dbReference type="PROSITE" id="PS51755"/>
    </source>
</evidence>
<comment type="caution">
    <text evidence="6">Lacks conserved residue(s) required for the propagation of feature annotation.</text>
</comment>
<proteinExistence type="predicted"/>
<dbReference type="GO" id="GO:0032993">
    <property type="term" value="C:protein-DNA complex"/>
    <property type="evidence" value="ECO:0007669"/>
    <property type="project" value="TreeGrafter"/>
</dbReference>
<dbReference type="GO" id="GO:0005829">
    <property type="term" value="C:cytosol"/>
    <property type="evidence" value="ECO:0007669"/>
    <property type="project" value="TreeGrafter"/>
</dbReference>
<evidence type="ECO:0000256" key="4">
    <source>
        <dbReference type="ARBA" id="ARBA00023125"/>
    </source>
</evidence>
<evidence type="ECO:0000256" key="7">
    <source>
        <dbReference type="PROSITE-ProRule" id="PRU01091"/>
    </source>
</evidence>
<dbReference type="Pfam" id="PF00072">
    <property type="entry name" value="Response_reg"/>
    <property type="match status" value="1"/>
</dbReference>
<sequence length="237" mass="25862">MEILIVEPSEIVAERLVGAARRQGYTVSTVRRGQEALRKYHGADFILLNLGLPDIDGLEVCRSIRAASPTPIICLSEQDSAVERVLALKSGADDCVVQSCGERELMARIEAVMRRANGLAAGPQVIALCTLRIDGPAREVRLRDQVVDVTSKEFELLYTLAANPETVVSRKELMAKIWGDNWAQTSRTIDTHVSSLRAKLGSPTWIVTVRGVGYRIGLAYPRVPQPVGARAGDGDEE</sequence>
<dbReference type="GO" id="GO:0000156">
    <property type="term" value="F:phosphorelay response regulator activity"/>
    <property type="evidence" value="ECO:0007669"/>
    <property type="project" value="TreeGrafter"/>
</dbReference>
<dbReference type="Proteomes" id="UP000253303">
    <property type="component" value="Unassembled WGS sequence"/>
</dbReference>
<protein>
    <submittedName>
        <fullName evidence="10">DNA-binding response regulator</fullName>
    </submittedName>
</protein>
<dbReference type="GO" id="GO:0000976">
    <property type="term" value="F:transcription cis-regulatory region binding"/>
    <property type="evidence" value="ECO:0007669"/>
    <property type="project" value="TreeGrafter"/>
</dbReference>
<dbReference type="InterPro" id="IPR011006">
    <property type="entry name" value="CheY-like_superfamily"/>
</dbReference>
<dbReference type="GO" id="GO:0006355">
    <property type="term" value="P:regulation of DNA-templated transcription"/>
    <property type="evidence" value="ECO:0007669"/>
    <property type="project" value="InterPro"/>
</dbReference>
<evidence type="ECO:0000313" key="11">
    <source>
        <dbReference type="Proteomes" id="UP000253303"/>
    </source>
</evidence>
<dbReference type="Gene3D" id="6.10.250.690">
    <property type="match status" value="1"/>
</dbReference>
<keyword evidence="2" id="KW-0902">Two-component regulatory system</keyword>
<dbReference type="PANTHER" id="PTHR48111:SF1">
    <property type="entry name" value="TWO-COMPONENT RESPONSE REGULATOR ORR33"/>
    <property type="match status" value="1"/>
</dbReference>
<dbReference type="InterPro" id="IPR001789">
    <property type="entry name" value="Sig_transdc_resp-reg_receiver"/>
</dbReference>
<dbReference type="SMART" id="SM00862">
    <property type="entry name" value="Trans_reg_C"/>
    <property type="match status" value="1"/>
</dbReference>
<name>A0A366LVQ3_9ACTN</name>
<dbReference type="Gene3D" id="1.10.10.10">
    <property type="entry name" value="Winged helix-like DNA-binding domain superfamily/Winged helix DNA-binding domain"/>
    <property type="match status" value="1"/>
</dbReference>
<feature type="DNA-binding region" description="OmpR/PhoB-type" evidence="7">
    <location>
        <begin position="123"/>
        <end position="218"/>
    </location>
</feature>
<feature type="domain" description="Response regulatory" evidence="8">
    <location>
        <begin position="2"/>
        <end position="113"/>
    </location>
</feature>
<evidence type="ECO:0000313" key="10">
    <source>
        <dbReference type="EMBL" id="RBQ17670.1"/>
    </source>
</evidence>
<dbReference type="EMBL" id="QMEY01000010">
    <property type="protein sequence ID" value="RBQ17670.1"/>
    <property type="molecule type" value="Genomic_DNA"/>
</dbReference>
<dbReference type="OrthoDB" id="116118at2"/>
<dbReference type="SMART" id="SM00448">
    <property type="entry name" value="REC"/>
    <property type="match status" value="1"/>
</dbReference>
<evidence type="ECO:0000256" key="6">
    <source>
        <dbReference type="PROSITE-ProRule" id="PRU00169"/>
    </source>
</evidence>
<dbReference type="CDD" id="cd00383">
    <property type="entry name" value="trans_reg_C"/>
    <property type="match status" value="1"/>
</dbReference>
<evidence type="ECO:0000256" key="3">
    <source>
        <dbReference type="ARBA" id="ARBA00023015"/>
    </source>
</evidence>
<dbReference type="RefSeq" id="WP_113982766.1">
    <property type="nucleotide sequence ID" value="NZ_QMEY01000010.1"/>
</dbReference>
<dbReference type="InterPro" id="IPR016032">
    <property type="entry name" value="Sig_transdc_resp-reg_C-effctor"/>
</dbReference>
<keyword evidence="11" id="KW-1185">Reference proteome</keyword>
<accession>A0A366LVQ3</accession>
<dbReference type="SUPFAM" id="SSF52172">
    <property type="entry name" value="CheY-like"/>
    <property type="match status" value="1"/>
</dbReference>
<dbReference type="PROSITE" id="PS50110">
    <property type="entry name" value="RESPONSE_REGULATORY"/>
    <property type="match status" value="1"/>
</dbReference>
<dbReference type="PANTHER" id="PTHR48111">
    <property type="entry name" value="REGULATOR OF RPOS"/>
    <property type="match status" value="1"/>
</dbReference>
<evidence type="ECO:0000256" key="1">
    <source>
        <dbReference type="ARBA" id="ARBA00022553"/>
    </source>
</evidence>
<gene>
    <name evidence="10" type="ORF">DP939_22615</name>
</gene>
<reference evidence="10 11" key="1">
    <citation type="submission" date="2018-06" db="EMBL/GenBank/DDBJ databases">
        <title>Sphaerisporangium craniellae sp. nov., isolated from a marine sponge in the South China Sea.</title>
        <authorList>
            <person name="Li L."/>
        </authorList>
    </citation>
    <scope>NUCLEOTIDE SEQUENCE [LARGE SCALE GENOMIC DNA]</scope>
    <source>
        <strain evidence="10 11">LHW63015</strain>
    </source>
</reference>
<keyword evidence="1" id="KW-0597">Phosphoprotein</keyword>
<evidence type="ECO:0000256" key="2">
    <source>
        <dbReference type="ARBA" id="ARBA00023012"/>
    </source>
</evidence>
<evidence type="ECO:0000259" key="8">
    <source>
        <dbReference type="PROSITE" id="PS50110"/>
    </source>
</evidence>
<organism evidence="10 11">
    <name type="scientific">Spongiactinospora rosea</name>
    <dbReference type="NCBI Taxonomy" id="2248750"/>
    <lineage>
        <taxon>Bacteria</taxon>
        <taxon>Bacillati</taxon>
        <taxon>Actinomycetota</taxon>
        <taxon>Actinomycetes</taxon>
        <taxon>Streptosporangiales</taxon>
        <taxon>Streptosporangiaceae</taxon>
        <taxon>Spongiactinospora</taxon>
    </lineage>
</organism>
<dbReference type="PROSITE" id="PS51755">
    <property type="entry name" value="OMPR_PHOB"/>
    <property type="match status" value="1"/>
</dbReference>
<dbReference type="InterPro" id="IPR036388">
    <property type="entry name" value="WH-like_DNA-bd_sf"/>
</dbReference>
<dbReference type="Gene3D" id="3.40.50.2300">
    <property type="match status" value="1"/>
</dbReference>
<dbReference type="InterPro" id="IPR039420">
    <property type="entry name" value="WalR-like"/>
</dbReference>
<dbReference type="Pfam" id="PF00486">
    <property type="entry name" value="Trans_reg_C"/>
    <property type="match status" value="1"/>
</dbReference>
<evidence type="ECO:0000256" key="5">
    <source>
        <dbReference type="ARBA" id="ARBA00023163"/>
    </source>
</evidence>
<keyword evidence="4 7" id="KW-0238">DNA-binding</keyword>
<keyword evidence="3" id="KW-0805">Transcription regulation</keyword>
<comment type="caution">
    <text evidence="10">The sequence shown here is derived from an EMBL/GenBank/DDBJ whole genome shotgun (WGS) entry which is preliminary data.</text>
</comment>